<evidence type="ECO:0000256" key="5">
    <source>
        <dbReference type="ARBA" id="ARBA00022777"/>
    </source>
</evidence>
<dbReference type="Gene3D" id="3.30.565.10">
    <property type="entry name" value="Histidine kinase-like ATPase, C-terminal domain"/>
    <property type="match status" value="1"/>
</dbReference>
<accession>A0ABV5VG30</accession>
<dbReference type="InterPro" id="IPR011712">
    <property type="entry name" value="Sig_transdc_His_kin_sub3_dim/P"/>
</dbReference>
<dbReference type="PROSITE" id="PS50109">
    <property type="entry name" value="HIS_KIN"/>
    <property type="match status" value="1"/>
</dbReference>
<feature type="domain" description="Histidine kinase" evidence="9">
    <location>
        <begin position="268"/>
        <end position="354"/>
    </location>
</feature>
<dbReference type="Gene3D" id="1.20.5.1930">
    <property type="match status" value="1"/>
</dbReference>
<dbReference type="Pfam" id="PF07730">
    <property type="entry name" value="HisKA_3"/>
    <property type="match status" value="1"/>
</dbReference>
<comment type="subcellular location">
    <subcellularLocation>
        <location evidence="1">Cell membrane</location>
        <topology evidence="1">Multi-pass membrane protein</topology>
    </subcellularLocation>
</comment>
<keyword evidence="5 10" id="KW-0418">Kinase</keyword>
<evidence type="ECO:0000256" key="2">
    <source>
        <dbReference type="ARBA" id="ARBA00022475"/>
    </source>
</evidence>
<dbReference type="PANTHER" id="PTHR24421:SF37">
    <property type="entry name" value="SENSOR HISTIDINE KINASE NARS"/>
    <property type="match status" value="1"/>
</dbReference>
<dbReference type="RefSeq" id="WP_385859214.1">
    <property type="nucleotide sequence ID" value="NZ_JBHMAR010000019.1"/>
</dbReference>
<dbReference type="InterPro" id="IPR005467">
    <property type="entry name" value="His_kinase_dom"/>
</dbReference>
<dbReference type="Proteomes" id="UP001589703">
    <property type="component" value="Unassembled WGS sequence"/>
</dbReference>
<evidence type="ECO:0000259" key="9">
    <source>
        <dbReference type="PROSITE" id="PS50109"/>
    </source>
</evidence>
<keyword evidence="7" id="KW-0902">Two-component regulatory system</keyword>
<reference evidence="10 11" key="1">
    <citation type="submission" date="2024-09" db="EMBL/GenBank/DDBJ databases">
        <authorList>
            <person name="Sun Q."/>
            <person name="Mori K."/>
        </authorList>
    </citation>
    <scope>NUCLEOTIDE SEQUENCE [LARGE SCALE GENOMIC DNA]</scope>
    <source>
        <strain evidence="10 11">JCM 10918</strain>
    </source>
</reference>
<organism evidence="10 11">
    <name type="scientific">Streptomyces thermocoprophilus</name>
    <dbReference type="NCBI Taxonomy" id="78356"/>
    <lineage>
        <taxon>Bacteria</taxon>
        <taxon>Bacillati</taxon>
        <taxon>Actinomycetota</taxon>
        <taxon>Actinomycetes</taxon>
        <taxon>Kitasatosporales</taxon>
        <taxon>Streptomycetaceae</taxon>
        <taxon>Streptomyces</taxon>
    </lineage>
</organism>
<keyword evidence="2" id="KW-1003">Cell membrane</keyword>
<evidence type="ECO:0000256" key="7">
    <source>
        <dbReference type="ARBA" id="ARBA00023012"/>
    </source>
</evidence>
<evidence type="ECO:0000256" key="3">
    <source>
        <dbReference type="ARBA" id="ARBA00022679"/>
    </source>
</evidence>
<evidence type="ECO:0000313" key="11">
    <source>
        <dbReference type="Proteomes" id="UP001589703"/>
    </source>
</evidence>
<dbReference type="Pfam" id="PF02518">
    <property type="entry name" value="HATPase_c"/>
    <property type="match status" value="1"/>
</dbReference>
<comment type="caution">
    <text evidence="10">The sequence shown here is derived from an EMBL/GenBank/DDBJ whole genome shotgun (WGS) entry which is preliminary data.</text>
</comment>
<keyword evidence="4" id="KW-0812">Transmembrane</keyword>
<evidence type="ECO:0000256" key="6">
    <source>
        <dbReference type="ARBA" id="ARBA00022989"/>
    </source>
</evidence>
<dbReference type="InterPro" id="IPR036890">
    <property type="entry name" value="HATPase_C_sf"/>
</dbReference>
<name>A0ABV5VG30_9ACTN</name>
<dbReference type="SUPFAM" id="SSF55874">
    <property type="entry name" value="ATPase domain of HSP90 chaperone/DNA topoisomerase II/histidine kinase"/>
    <property type="match status" value="1"/>
</dbReference>
<keyword evidence="11" id="KW-1185">Reference proteome</keyword>
<dbReference type="SMART" id="SM00387">
    <property type="entry name" value="HATPase_c"/>
    <property type="match status" value="1"/>
</dbReference>
<proteinExistence type="predicted"/>
<dbReference type="CDD" id="cd16917">
    <property type="entry name" value="HATPase_UhpB-NarQ-NarX-like"/>
    <property type="match status" value="1"/>
</dbReference>
<dbReference type="InterPro" id="IPR050482">
    <property type="entry name" value="Sensor_HK_TwoCompSys"/>
</dbReference>
<protein>
    <submittedName>
        <fullName evidence="10">Sensor histidine kinase</fullName>
    </submittedName>
</protein>
<evidence type="ECO:0000313" key="10">
    <source>
        <dbReference type="EMBL" id="MFB9736779.1"/>
    </source>
</evidence>
<dbReference type="GO" id="GO:0016301">
    <property type="term" value="F:kinase activity"/>
    <property type="evidence" value="ECO:0007669"/>
    <property type="project" value="UniProtKB-KW"/>
</dbReference>
<gene>
    <name evidence="10" type="ORF">ACFFRO_16825</name>
</gene>
<keyword evidence="6" id="KW-1133">Transmembrane helix</keyword>
<dbReference type="PANTHER" id="PTHR24421">
    <property type="entry name" value="NITRATE/NITRITE SENSOR PROTEIN NARX-RELATED"/>
    <property type="match status" value="1"/>
</dbReference>
<sequence length="368" mass="39263">MSANAGPRPDRRAAVVESALAAYAAGLRDADSALVRDERVRNSARGQARDILTECLAALHGEQVQVAMEAELTSMALGMRRAFEQIPPIDSLFAAYLLFEVGTDALVEEARALSADTAMDRLTRAVRMLHSSISTRVRAGAIGYEASTLRGVGEANTARRDQLARDIHDHIGSSLSLALRCLDLYEADLAAGGSAHTRIADARKALRDTFRFTRSLVSGLRSYELRDSLHAEINSYTQAVADGAQVAVGINGDEAWLPADRRREIFLVVRECLRNAFTHAAASRIDVDVTIAPDSVACTVEDDGRGFDASGAASGGSGGMSSMRERVHGLGGALRVASYPGIGTRVHFQVPLPQPARAGGSVEAREHT</sequence>
<keyword evidence="3" id="KW-0808">Transferase</keyword>
<evidence type="ECO:0000256" key="4">
    <source>
        <dbReference type="ARBA" id="ARBA00022692"/>
    </source>
</evidence>
<evidence type="ECO:0000256" key="8">
    <source>
        <dbReference type="ARBA" id="ARBA00023136"/>
    </source>
</evidence>
<keyword evidence="8" id="KW-0472">Membrane</keyword>
<evidence type="ECO:0000256" key="1">
    <source>
        <dbReference type="ARBA" id="ARBA00004651"/>
    </source>
</evidence>
<dbReference type="EMBL" id="JBHMAR010000019">
    <property type="protein sequence ID" value="MFB9736779.1"/>
    <property type="molecule type" value="Genomic_DNA"/>
</dbReference>
<dbReference type="InterPro" id="IPR003594">
    <property type="entry name" value="HATPase_dom"/>
</dbReference>